<feature type="compositionally biased region" description="Acidic residues" evidence="3">
    <location>
        <begin position="144"/>
        <end position="163"/>
    </location>
</feature>
<keyword evidence="2 4" id="KW-0067">ATP-binding</keyword>
<evidence type="ECO:0000256" key="3">
    <source>
        <dbReference type="SAM" id="MobiDB-lite"/>
    </source>
</evidence>
<dbReference type="GO" id="GO:0005737">
    <property type="term" value="C:cytoplasm"/>
    <property type="evidence" value="ECO:0007669"/>
    <property type="project" value="TreeGrafter"/>
</dbReference>
<dbReference type="PANTHER" id="PTHR44533:SF4">
    <property type="entry name" value="DEAD_H RNA HELICASE, PUTATIVE-RELATED"/>
    <property type="match status" value="1"/>
</dbReference>
<organism evidence="4 5">
    <name type="scientific">Perkinsus olseni</name>
    <name type="common">Perkinsus atlanticus</name>
    <dbReference type="NCBI Taxonomy" id="32597"/>
    <lineage>
        <taxon>Eukaryota</taxon>
        <taxon>Sar</taxon>
        <taxon>Alveolata</taxon>
        <taxon>Perkinsozoa</taxon>
        <taxon>Perkinsea</taxon>
        <taxon>Perkinsida</taxon>
        <taxon>Perkinsidae</taxon>
        <taxon>Perkinsus</taxon>
    </lineage>
</organism>
<dbReference type="GO" id="GO:0004386">
    <property type="term" value="F:helicase activity"/>
    <property type="evidence" value="ECO:0007669"/>
    <property type="project" value="UniProtKB-KW"/>
</dbReference>
<keyword evidence="5" id="KW-1185">Reference proteome</keyword>
<dbReference type="AlphaFoldDB" id="A0A7J6P5V3"/>
<feature type="region of interest" description="Disordered" evidence="3">
    <location>
        <begin position="128"/>
        <end position="170"/>
    </location>
</feature>
<dbReference type="PANTHER" id="PTHR44533">
    <property type="entry name" value="DEAD/H RNA HELICASE, PUTATIVE-RELATED"/>
    <property type="match status" value="1"/>
</dbReference>
<name>A0A7J6P5V3_PEROL</name>
<evidence type="ECO:0000256" key="2">
    <source>
        <dbReference type="ARBA" id="ARBA00022806"/>
    </source>
</evidence>
<keyword evidence="2 4" id="KW-0547">Nucleotide-binding</keyword>
<dbReference type="EMBL" id="JABANO010039592">
    <property type="protein sequence ID" value="KAF4691523.1"/>
    <property type="molecule type" value="Genomic_DNA"/>
</dbReference>
<dbReference type="Proteomes" id="UP000553632">
    <property type="component" value="Unassembled WGS sequence"/>
</dbReference>
<protein>
    <submittedName>
        <fullName evidence="4">Putative ATP-dependent RNA helicase ddx60</fullName>
    </submittedName>
</protein>
<sequence>WVYISGSGLFELHPIACLTYLDVNDGTLPSDLVMTPEEAAECFVALKAVMFDKRKPRSEKDQDIIHSLLDNLEPKIFFKFVRGCISKRQFRWYEKELRAALSTMLKDGVCDADDFNELVAILRNPSARGNPVEENKKWKKVTGEEDVLSTEASSNDEEEEASSSDEKNVDHLAPHLSELGREATYLRPARTVQLIRELEHLHLLPTLIFNFDRHDIMAMVKRCTQYLAKQQYAKYHGSEERDHRTKMENKRRMEVYKKKVEQVKVMEKMKANDEDFDQTVLDEMVPKPIPVEEE</sequence>
<keyword evidence="1" id="KW-0378">Hydrolase</keyword>
<dbReference type="GO" id="GO:0016787">
    <property type="term" value="F:hydrolase activity"/>
    <property type="evidence" value="ECO:0007669"/>
    <property type="project" value="UniProtKB-KW"/>
</dbReference>
<keyword evidence="2 4" id="KW-0347">Helicase</keyword>
<gene>
    <name evidence="4" type="primary">DDX60_1</name>
    <name evidence="4" type="ORF">FOZ63_005751</name>
</gene>
<proteinExistence type="predicted"/>
<dbReference type="OMA" id="CDYEDFN"/>
<dbReference type="InterPro" id="IPR052431">
    <property type="entry name" value="SKI2_subfamily_helicases"/>
</dbReference>
<feature type="non-terminal residue" evidence="4">
    <location>
        <position position="1"/>
    </location>
</feature>
<evidence type="ECO:0000313" key="4">
    <source>
        <dbReference type="EMBL" id="KAF4691523.1"/>
    </source>
</evidence>
<evidence type="ECO:0000256" key="1">
    <source>
        <dbReference type="ARBA" id="ARBA00022801"/>
    </source>
</evidence>
<evidence type="ECO:0000313" key="5">
    <source>
        <dbReference type="Proteomes" id="UP000553632"/>
    </source>
</evidence>
<comment type="caution">
    <text evidence="4">The sequence shown here is derived from an EMBL/GenBank/DDBJ whole genome shotgun (WGS) entry which is preliminary data.</text>
</comment>
<accession>A0A7J6P5V3</accession>
<reference evidence="4 5" key="1">
    <citation type="submission" date="2020-04" db="EMBL/GenBank/DDBJ databases">
        <title>Perkinsus olseni comparative genomics.</title>
        <authorList>
            <person name="Bogema D.R."/>
        </authorList>
    </citation>
    <scope>NUCLEOTIDE SEQUENCE [LARGE SCALE GENOMIC DNA]</scope>
    <source>
        <strain evidence="4 5">ATCC PRA-207</strain>
    </source>
</reference>